<evidence type="ECO:0000313" key="1">
    <source>
        <dbReference type="EMBL" id="MDR6403283.1"/>
    </source>
</evidence>
<protein>
    <recommendedName>
        <fullName evidence="3">Tetratricopeptide repeat protein</fullName>
    </recommendedName>
</protein>
<organism evidence="1 2">
    <name type="scientific">Chryseobacterium geocarposphaerae</name>
    <dbReference type="NCBI Taxonomy" id="1416776"/>
    <lineage>
        <taxon>Bacteria</taxon>
        <taxon>Pseudomonadati</taxon>
        <taxon>Bacteroidota</taxon>
        <taxon>Flavobacteriia</taxon>
        <taxon>Flavobacteriales</taxon>
        <taxon>Weeksellaceae</taxon>
        <taxon>Chryseobacterium group</taxon>
        <taxon>Chryseobacterium</taxon>
    </lineage>
</organism>
<dbReference type="EMBL" id="JAVDQS010000001">
    <property type="protein sequence ID" value="MDR6403283.1"/>
    <property type="molecule type" value="Genomic_DNA"/>
</dbReference>
<sequence>MGKAIMKIKFKKMKNIILLILPILCFSQYKKNDLEYLQRAMKDIQNKDFTTAISNLDKNLEVFPNDRSSLYFKGYSQIIIGENEKGCKTLIDAIYYGSNDAKKVYAEKCIDYDPKLNIEKFKSGKFSLQILSEENLIYTFERRNDIQYEKYEDQTYAGKIVWLGNGDYKIIADQKTEDVMTENPEFIVRVLKIEKNQYLYEKIENAQVQFGLVKKL</sequence>
<dbReference type="SUPFAM" id="SSF48452">
    <property type="entry name" value="TPR-like"/>
    <property type="match status" value="1"/>
</dbReference>
<dbReference type="RefSeq" id="WP_062160418.1">
    <property type="nucleotide sequence ID" value="NZ_JAVDQS010000001.1"/>
</dbReference>
<name>A0ABU1L996_9FLAO</name>
<dbReference type="Proteomes" id="UP001184853">
    <property type="component" value="Unassembled WGS sequence"/>
</dbReference>
<dbReference type="InterPro" id="IPR011990">
    <property type="entry name" value="TPR-like_helical_dom_sf"/>
</dbReference>
<gene>
    <name evidence="1" type="ORF">J2781_000187</name>
</gene>
<keyword evidence="2" id="KW-1185">Reference proteome</keyword>
<evidence type="ECO:0008006" key="3">
    <source>
        <dbReference type="Google" id="ProtNLM"/>
    </source>
</evidence>
<proteinExistence type="predicted"/>
<evidence type="ECO:0000313" key="2">
    <source>
        <dbReference type="Proteomes" id="UP001184853"/>
    </source>
</evidence>
<comment type="caution">
    <text evidence="1">The sequence shown here is derived from an EMBL/GenBank/DDBJ whole genome shotgun (WGS) entry which is preliminary data.</text>
</comment>
<accession>A0ABU1L996</accession>
<reference evidence="1 2" key="1">
    <citation type="submission" date="2023-07" db="EMBL/GenBank/DDBJ databases">
        <title>Sorghum-associated microbial communities from plants grown in Nebraska, USA.</title>
        <authorList>
            <person name="Schachtman D."/>
        </authorList>
    </citation>
    <scope>NUCLEOTIDE SEQUENCE [LARGE SCALE GENOMIC DNA]</scope>
    <source>
        <strain evidence="1 2">DS1709</strain>
    </source>
</reference>
<dbReference type="Gene3D" id="1.25.40.10">
    <property type="entry name" value="Tetratricopeptide repeat domain"/>
    <property type="match status" value="1"/>
</dbReference>